<evidence type="ECO:0000256" key="8">
    <source>
        <dbReference type="SAM" id="SignalP"/>
    </source>
</evidence>
<dbReference type="OrthoDB" id="9774451at2"/>
<dbReference type="InterPro" id="IPR043429">
    <property type="entry name" value="ArtM/GltK/GlnP/TcyL/YhdX-like"/>
</dbReference>
<evidence type="ECO:0000313" key="10">
    <source>
        <dbReference type="EMBL" id="EKU27056.1"/>
    </source>
</evidence>
<sequence>MKKRITILLLMLLGLFFSWSVNAAEKEYKIGMDVTYAPFEFTNDKGKLEGIDVDILKAIAKEEHLKLQLDTIGFNGAVQAAEAGQINGIMAGMMITEERKQHFNFSNPYFKSGVVMISKPGSRYTSLASTRGQKIAIKTGTAAAAYAQELQKKYQWKLVTFDETNNVFNDVLTGNAVACFEEEPIARYSIKTGVKLQVQTKAAKTGYYGFAVKKGTNGELLAAFNRGLAKIKKNGEYDRILSHYLSNEVAEKNKSTEKPFFTLFKENAPLLMKGLKLTLLLSVLGILGATVVGILIGLLGVMPNKLCHGLSEIFIYTFRGLPVIVLALFIYSGFPLILGFKIPAMIAGVITLSLNEGAYIAAFVKGGIQAVDKGQMEAARSLGLSYGQALMKIVLPQGLKLMIPSFVNQFIMTLKDTSILSVIGLLELTQMGKMIIARNMEGFRIWMMVAIIYVVIITLLTLLSQWLQKKVK</sequence>
<dbReference type="RefSeq" id="WP_009491710.1">
    <property type="nucleotide sequence ID" value="NZ_AMYT01000021.1"/>
</dbReference>
<dbReference type="SUPFAM" id="SSF53850">
    <property type="entry name" value="Periplasmic binding protein-like II"/>
    <property type="match status" value="1"/>
</dbReference>
<comment type="subcellular location">
    <subcellularLocation>
        <location evidence="1 7">Cell membrane</location>
        <topology evidence="1 7">Multi-pass membrane protein</topology>
    </subcellularLocation>
</comment>
<keyword evidence="5 7" id="KW-1133">Transmembrane helix</keyword>
<feature type="transmembrane region" description="Helical" evidence="7">
    <location>
        <begin position="344"/>
        <end position="364"/>
    </location>
</feature>
<dbReference type="STRING" id="1234409.C683_1052"/>
<dbReference type="InterPro" id="IPR010065">
    <property type="entry name" value="AA_ABC_transptr_permease_3TM"/>
</dbReference>
<evidence type="ECO:0000256" key="1">
    <source>
        <dbReference type="ARBA" id="ARBA00004651"/>
    </source>
</evidence>
<dbReference type="Gene3D" id="1.10.3720.10">
    <property type="entry name" value="MetI-like"/>
    <property type="match status" value="1"/>
</dbReference>
<evidence type="ECO:0000259" key="9">
    <source>
        <dbReference type="PROSITE" id="PS50928"/>
    </source>
</evidence>
<feature type="transmembrane region" description="Helical" evidence="7">
    <location>
        <begin position="313"/>
        <end position="338"/>
    </location>
</feature>
<dbReference type="Proteomes" id="UP000016057">
    <property type="component" value="Unassembled WGS sequence"/>
</dbReference>
<dbReference type="eggNOG" id="COG0765">
    <property type="taxonomic scope" value="Bacteria"/>
</dbReference>
<dbReference type="GO" id="GO:0043190">
    <property type="term" value="C:ATP-binding cassette (ABC) transporter complex"/>
    <property type="evidence" value="ECO:0007669"/>
    <property type="project" value="InterPro"/>
</dbReference>
<keyword evidence="3" id="KW-1003">Cell membrane</keyword>
<dbReference type="GO" id="GO:0006865">
    <property type="term" value="P:amino acid transport"/>
    <property type="evidence" value="ECO:0007669"/>
    <property type="project" value="TreeGrafter"/>
</dbReference>
<feature type="domain" description="ABC transmembrane type-1" evidence="9">
    <location>
        <begin position="275"/>
        <end position="464"/>
    </location>
</feature>
<dbReference type="PROSITE" id="PS50928">
    <property type="entry name" value="ABC_TM1"/>
    <property type="match status" value="1"/>
</dbReference>
<dbReference type="Pfam" id="PF00528">
    <property type="entry name" value="BPD_transp_1"/>
    <property type="match status" value="1"/>
</dbReference>
<evidence type="ECO:0000256" key="2">
    <source>
        <dbReference type="ARBA" id="ARBA00022448"/>
    </source>
</evidence>
<organism evidence="10 11">
    <name type="scientific">Catellicoccus marimammalium M35/04/3</name>
    <dbReference type="NCBI Taxonomy" id="1234409"/>
    <lineage>
        <taxon>Bacteria</taxon>
        <taxon>Bacillati</taxon>
        <taxon>Bacillota</taxon>
        <taxon>Bacilli</taxon>
        <taxon>Lactobacillales</taxon>
        <taxon>Enterococcaceae</taxon>
        <taxon>Catellicoccus</taxon>
    </lineage>
</organism>
<evidence type="ECO:0000313" key="11">
    <source>
        <dbReference type="Proteomes" id="UP000016057"/>
    </source>
</evidence>
<comment type="caution">
    <text evidence="10">The sequence shown here is derived from an EMBL/GenBank/DDBJ whole genome shotgun (WGS) entry which is preliminary data.</text>
</comment>
<feature type="transmembrane region" description="Helical" evidence="7">
    <location>
        <begin position="279"/>
        <end position="301"/>
    </location>
</feature>
<evidence type="ECO:0000256" key="5">
    <source>
        <dbReference type="ARBA" id="ARBA00022989"/>
    </source>
</evidence>
<dbReference type="InterPro" id="IPR000515">
    <property type="entry name" value="MetI-like"/>
</dbReference>
<dbReference type="EMBL" id="AMYT01000021">
    <property type="protein sequence ID" value="EKU27056.1"/>
    <property type="molecule type" value="Genomic_DNA"/>
</dbReference>
<dbReference type="AlphaFoldDB" id="K8ZNB9"/>
<evidence type="ECO:0000256" key="7">
    <source>
        <dbReference type="RuleBase" id="RU363032"/>
    </source>
</evidence>
<dbReference type="InterPro" id="IPR035906">
    <property type="entry name" value="MetI-like_sf"/>
</dbReference>
<evidence type="ECO:0000256" key="6">
    <source>
        <dbReference type="ARBA" id="ARBA00023136"/>
    </source>
</evidence>
<dbReference type="Gene3D" id="3.40.190.10">
    <property type="entry name" value="Periplasmic binding protein-like II"/>
    <property type="match status" value="2"/>
</dbReference>
<evidence type="ECO:0000256" key="4">
    <source>
        <dbReference type="ARBA" id="ARBA00022692"/>
    </source>
</evidence>
<dbReference type="PANTHER" id="PTHR30614:SF46">
    <property type="entry name" value="ABC TRANSPORTER MEMBRANE SPANNING PERMEASE-GLUTAMINE TRANSPORT"/>
    <property type="match status" value="1"/>
</dbReference>
<dbReference type="SUPFAM" id="SSF161098">
    <property type="entry name" value="MetI-like"/>
    <property type="match status" value="1"/>
</dbReference>
<accession>K8ZNB9</accession>
<keyword evidence="11" id="KW-1185">Reference proteome</keyword>
<dbReference type="SMART" id="SM00062">
    <property type="entry name" value="PBPb"/>
    <property type="match status" value="1"/>
</dbReference>
<comment type="similarity">
    <text evidence="7">Belongs to the binding-protein-dependent transport system permease family.</text>
</comment>
<feature type="transmembrane region" description="Helical" evidence="7">
    <location>
        <begin position="443"/>
        <end position="467"/>
    </location>
</feature>
<dbReference type="NCBIfam" id="TIGR01726">
    <property type="entry name" value="HEQRo_perm_3TM"/>
    <property type="match status" value="1"/>
</dbReference>
<dbReference type="PANTHER" id="PTHR30614">
    <property type="entry name" value="MEMBRANE COMPONENT OF AMINO ACID ABC TRANSPORTER"/>
    <property type="match status" value="1"/>
</dbReference>
<feature type="chain" id="PRO_5003925249" evidence="8">
    <location>
        <begin position="24"/>
        <end position="472"/>
    </location>
</feature>
<dbReference type="CDD" id="cd06261">
    <property type="entry name" value="TM_PBP2"/>
    <property type="match status" value="1"/>
</dbReference>
<gene>
    <name evidence="10" type="ORF">C683_1052</name>
</gene>
<dbReference type="InterPro" id="IPR001638">
    <property type="entry name" value="Solute-binding_3/MltF_N"/>
</dbReference>
<evidence type="ECO:0000256" key="3">
    <source>
        <dbReference type="ARBA" id="ARBA00022475"/>
    </source>
</evidence>
<name>K8ZNB9_9ENTE</name>
<dbReference type="Pfam" id="PF00497">
    <property type="entry name" value="SBP_bac_3"/>
    <property type="match status" value="1"/>
</dbReference>
<protein>
    <submittedName>
        <fullName evidence="10">/ Glutamine transport system permease protein GlnP</fullName>
    </submittedName>
</protein>
<reference evidence="10 11" key="1">
    <citation type="journal article" date="2013" name="Genome Announc.">
        <title>Draft Genome Sequence of Catellicoccus marimammalium, a Novel Species Commonly Found in Gull Feces.</title>
        <authorList>
            <person name="Weigand M.R."/>
            <person name="Ryu H."/>
            <person name="Bozcek L."/>
            <person name="Konstantinidis K.T."/>
            <person name="Santo Domingo J.W."/>
        </authorList>
    </citation>
    <scope>NUCLEOTIDE SEQUENCE [LARGE SCALE GENOMIC DNA]</scope>
    <source>
        <strain evidence="10 11">M35/04/3</strain>
    </source>
</reference>
<keyword evidence="4 7" id="KW-0812">Transmembrane</keyword>
<proteinExistence type="inferred from homology"/>
<dbReference type="GO" id="GO:0022857">
    <property type="term" value="F:transmembrane transporter activity"/>
    <property type="evidence" value="ECO:0007669"/>
    <property type="project" value="InterPro"/>
</dbReference>
<feature type="signal peptide" evidence="8">
    <location>
        <begin position="1"/>
        <end position="23"/>
    </location>
</feature>
<keyword evidence="2 7" id="KW-0813">Transport</keyword>
<keyword evidence="8" id="KW-0732">Signal</keyword>
<dbReference type="PATRIC" id="fig|1234409.3.peg.1004"/>
<keyword evidence="6 7" id="KW-0472">Membrane</keyword>
<dbReference type="eggNOG" id="COG0834">
    <property type="taxonomic scope" value="Bacteria"/>
</dbReference>